<keyword evidence="1" id="KW-0472">Membrane</keyword>
<evidence type="ECO:0000313" key="3">
    <source>
        <dbReference type="Proteomes" id="UP000570166"/>
    </source>
</evidence>
<feature type="transmembrane region" description="Helical" evidence="1">
    <location>
        <begin position="43"/>
        <end position="63"/>
    </location>
</feature>
<dbReference type="EMBL" id="JACEIB010000004">
    <property type="protein sequence ID" value="MBA2933941.1"/>
    <property type="molecule type" value="Genomic_DNA"/>
</dbReference>
<reference evidence="2 3" key="1">
    <citation type="submission" date="2020-07" db="EMBL/GenBank/DDBJ databases">
        <authorList>
            <person name="Sun Q."/>
        </authorList>
    </citation>
    <scope>NUCLEOTIDE SEQUENCE [LARGE SCALE GENOMIC DNA]</scope>
    <source>
        <strain evidence="2 3">CGMCC 1.13654</strain>
    </source>
</reference>
<protein>
    <submittedName>
        <fullName evidence="2">Uncharacterized protein</fullName>
    </submittedName>
</protein>
<sequence length="130" mass="14293">MHRDLAAHKRLMILLTICFLDPGTSRAWGFFSPIHPHGAFGWWLHFFWGNAAMLLAMMGWDVWHHGRVHPALLTGGALIAAGETAAVFLEFFPWWHEVAAGLVVALGTDLMNVPAELILPPVSTGDGKCP</sequence>
<organism evidence="2 3">
    <name type="scientific">Sphingomonas chungangi</name>
    <dbReference type="NCBI Taxonomy" id="2683589"/>
    <lineage>
        <taxon>Bacteria</taxon>
        <taxon>Pseudomonadati</taxon>
        <taxon>Pseudomonadota</taxon>
        <taxon>Alphaproteobacteria</taxon>
        <taxon>Sphingomonadales</taxon>
        <taxon>Sphingomonadaceae</taxon>
        <taxon>Sphingomonas</taxon>
    </lineage>
</organism>
<keyword evidence="1" id="KW-1133">Transmembrane helix</keyword>
<proteinExistence type="predicted"/>
<keyword evidence="1" id="KW-0812">Transmembrane</keyword>
<evidence type="ECO:0000313" key="2">
    <source>
        <dbReference type="EMBL" id="MBA2933941.1"/>
    </source>
</evidence>
<accession>A0A838L3G8</accession>
<name>A0A838L3G8_9SPHN</name>
<dbReference type="RefSeq" id="WP_160365555.1">
    <property type="nucleotide sequence ID" value="NZ_JACEIB010000004.1"/>
</dbReference>
<gene>
    <name evidence="2" type="ORF">HZF05_07490</name>
</gene>
<keyword evidence="3" id="KW-1185">Reference proteome</keyword>
<evidence type="ECO:0000256" key="1">
    <source>
        <dbReference type="SAM" id="Phobius"/>
    </source>
</evidence>
<comment type="caution">
    <text evidence="2">The sequence shown here is derived from an EMBL/GenBank/DDBJ whole genome shotgun (WGS) entry which is preliminary data.</text>
</comment>
<dbReference type="AlphaFoldDB" id="A0A838L3G8"/>
<dbReference type="Proteomes" id="UP000570166">
    <property type="component" value="Unassembled WGS sequence"/>
</dbReference>